<dbReference type="Proteomes" id="UP000316304">
    <property type="component" value="Unassembled WGS sequence"/>
</dbReference>
<dbReference type="Gene3D" id="2.160.20.120">
    <property type="match status" value="1"/>
</dbReference>
<evidence type="ECO:0000256" key="1">
    <source>
        <dbReference type="SAM" id="MobiDB-lite"/>
    </source>
</evidence>
<dbReference type="Gene3D" id="2.160.20.10">
    <property type="entry name" value="Single-stranded right-handed beta-helix, Pectin lyase-like"/>
    <property type="match status" value="1"/>
</dbReference>
<feature type="compositionally biased region" description="Acidic residues" evidence="1">
    <location>
        <begin position="3264"/>
        <end position="3279"/>
    </location>
</feature>
<feature type="region of interest" description="Disordered" evidence="1">
    <location>
        <begin position="1"/>
        <end position="25"/>
    </location>
</feature>
<keyword evidence="3" id="KW-1185">Reference proteome</keyword>
<dbReference type="InterPro" id="IPR012334">
    <property type="entry name" value="Pectin_lyas_fold"/>
</dbReference>
<proteinExistence type="predicted"/>
<protein>
    <submittedName>
        <fullName evidence="2">Uncharacterized protein</fullName>
    </submittedName>
</protein>
<name>A0A5C6CIF8_9BACT</name>
<organism evidence="2 3">
    <name type="scientific">Novipirellula galeiformis</name>
    <dbReference type="NCBI Taxonomy" id="2528004"/>
    <lineage>
        <taxon>Bacteria</taxon>
        <taxon>Pseudomonadati</taxon>
        <taxon>Planctomycetota</taxon>
        <taxon>Planctomycetia</taxon>
        <taxon>Pirellulales</taxon>
        <taxon>Pirellulaceae</taxon>
        <taxon>Novipirellula</taxon>
    </lineage>
</organism>
<sequence length="3372" mass="339800">MRRQFSSGGAGSDASRRAPSGRRSARTDVFPRLYASQLEPRIVLNGAPIVQLDASGVLTVGSGAAGGDGVADTFQLTFSDSSGAGAGASGGTGASSATIEVSVNDGETMSIAADQVRSIQILGSSDVDSVALDAELVDRFSVTLDGASATSGRDTLSLNSDANDQWSGLSVDVDATGGQLQLTRADGVLSAGLNFTGTIDVIDSLTVSDRQISISGGTSVTFIGDGDRLGVESNQGSMLTTSLDRAHWQINATGADVSVIGRADVDGLTIDAGIEGRIEVSGEVDASRSLAGSVGGSVQLRAGEVTLTETALIDVSGANGGGRIEVGGTLQGQSDGSPNSQRTVVESGSRLIADATDEGDGGTVIIWSDEITAFAGTISARGAASSGDGGFVEVSGKERLWMRGQVDTSATNGNMGTLLLDPTAINIVESADGSGTLDNQLSAIDMVIDSGDPSAELNTVSTGQLQAFTEGSNVILAATGDITIEDLASDALTLTLGPGLGGIVPRGSLTLTSTTGAVIFAGANDVIDTGGGSLIINAETNITLNADVITGGGNIVLLSAGTITTADLSGNAIRLQGTDVTTGALTASNATASTYAVDIDSTTLDVQGGILANTAAAGGVVRIQGNLASDLSVDLTGGANRSGDFVGVGEIAATTPGGASLAITTNGGDIHFAGDVSDLSGLSISNATTVTLQNVEIDGSVQVAGTNILLEGASLSDRSAAGTMTLTGDLTLATDVTLSAEASIEVNGRIDSADAPATPAGLNIQSELGTVLLSGEIGSVSALAGLNVLSTDLSIDAIGTSSDAGVIGDTELVGSDSITLLSQTYHTGGSLTFTGPVSVSGALGAATLQFTTDASDADLRFDDDVVLPGIAILDAGGDLTFAAALTTSDRLQVSGDEVRFAGDTTVTGSVSVNAQNTLTVEADIDATGPILLQANQDNTDSEGFVQTSGSVIESTAGSSDAIEIAVGGSGGAQIASLRAGAGSVTVTAGGAIVDDGDISADVVANSLILNGNSSVQLDTDIATLTANLGVSGGLDIDNEGNLTIDQVGVTDGSAVISATALTVDEISVSDALTLIARTGGISDGNAGAMNVTANELNIESVNDVNLDTDINELSATISGTGNLSLENRDELTIDQVAVVDGSAVISATTLTVNEISVSDDLSLIARTGGISDGNAEAMNVTANELNIESVDDVNLDTNVNELSATFSGTGNLSLANQGGLTIGQIALGGGFVNLNATAFVVGDISTTGDVTLVATSGGILDDNLDTTTVTANTLTLSSASTVDLDTDAATIDLTMTGTGDVTLDQSSRALVMSALNVPSGDVTIDSEGEVRLSTVTLANKNLTVSGSDITAADDIVGVSDLVVTATGEVEFLQVVSIAQTVQVDADGDVAFRQSASSGGSFEVEGDNVRFDESITAGGAITITAANELRLSDDLDAGDQRISLTANADGIGTQMLVQTGGVIQTTSTATDALTIQVDGEGDLTLTNLEVLSGGIQLIAGGQVTGDGSPAVDIQSVSLSVEAGNGINLVTDVRSLSGFVTGAGDIVVDSFGDVNVLRLETTDGSIQMTSVGTATLTEVIAGANGNIDLSSNTGSIVSASGATGPVVQGGDLTVNAATGVRLQTDVEGLSGGVSGTGDFEITDQSELTIGQITLGGGLVSLNATAFVVGDIATTGDVTLVATSGGILDDNLDTTTVTANTLTLSSASTVDLDTDAATIDLTMTGTGDVTLDQSSRALVMSALNVPSGDVTIDSEGEVRLSTVTLANKNLTVSGSNITAAGDIVGVSDLVVTATGEVEFLQVVSIAQTVQVDADGDVAFRQSANSGGSFEVAGDNIRFDESITAGGAITITAANELRLSDDLDAGDQRISLTANTDGIGSQMLVQTGGVIRTTSTATDALTIQIDGEGDLTSPNLEVLSGGIQLIAGGQVTGDGSPAVDIQSVSLSVEAGNGINLVTDVRSLSGFVTGAGDIVVVSFGDVDVLRLETTDGSIQMTSVGTATLTEVIAGTNGNIDLRSNTGSIVSASGVTGPVVQGGDLTVNAATGVRLQTDVEGLSGGVSGTGDFEITDQSELTVDSVSVADGVIRLTAETMNVGAVTAPGMVFLTTTVGSIRDANGGLVNVTASQLNVNSIGSVDLDTDIDTVSVAITGTGDLDLSDDDNLQVNSIAVGDGKASISATQLGIDVITASERVTLVSRTGQITDLNGSLLNVTAPTLEIQSASDVELDTNIDALQANITGNLLIRENNAIRLDDVTLSLGNASVEASSIDVVSITGATETTLIASAGSILGNADGSVDITGGRVTARATHTIQLETQVDSADLESTTAGNVEISDSADLFVDRIVVNNGNAIVTADQILVNQVTASNDVTMTSRNGGVTDNNGAAVNVTAATLIIDSSGHINLDTTVDAVELRVTGAGNIDLHDTDSLAIDVATTDSGNVTITATEMTVDDVSASGVVRLEATSGGMASVASGSPIVVADQLVAIATSGIDLNTRVTVADLTVSGLGDLRINETDGIDVTRLNVADGDATVISGAGLTLMRDVTVTNGNLEVQSSGDVTFNGLASSGGVLSVSGDNITVQTVSNVLGAVEITALNRLQVNNGIDAGNYQVRLHANQDNSGSEGFVQSQLGASIRTNLTTANAVDIQVGGDGDASIWDVQASNGGVVIDAGGRIADYGDAAANIVAQSLNLVAGNGVMIGTAVNTISASVSDGDIVIAENDAVRLQNVTASNGNINITNSTGTMEVASVNAQAGDVQLTALDGAVIGIGSDATHVRGINLLANATAGVQLRTDVVQVSGTVTNPGSHFEIQQHANLRVADLDVRAGDAIFDVENDLVLANVTVSNALRVDAVGSVSGGASSGPDVTADQLIARTDRGVELETAVNSVDVTVSGEGNVRIQDRDSLTVNRVLANDGDIAITAMTGEARIQGEVITASGQIELTATSGDLRFANPVAGSQILISSSGPNASIRSSAGANVLMEGPGIVLFQTPQSQYFNVMPDLRVDPINRAGLGDIQVGFDGVADLNISFGLPVGPAETFFVLTVHWGDQTETYTNANTTVGDLYLQRAGAAAGSELVFTLTHQYFSNPTVGDATAPIPILVTASNSGPGGSAADITFFANGDETTPLSSMVEVVLNVPGSGLATVGILVTAVEIPDEPLEVEPLPEPVLVRSTSADTSQSTEPLMIRSEAPIAYERYYVLRIVVLLDETGATHELEDIRIDDAEIKNLPGLFEKLPDDRYRLYQVREDGVAQMITDVVVRGGKSAGNVEFDEDWTVPAEQDQDPTVEPRTSPNEESAPANRERSSEDLGAWRSFNPGVVITRTGLVIRPSNEFAHQEVNHENGVSASVPPSLSAVSDQGIEASLPMAWRWRMSQRIG</sequence>
<reference evidence="2 3" key="1">
    <citation type="submission" date="2019-02" db="EMBL/GenBank/DDBJ databases">
        <title>Deep-cultivation of Planctomycetes and their phenomic and genomic characterization uncovers novel biology.</title>
        <authorList>
            <person name="Wiegand S."/>
            <person name="Jogler M."/>
            <person name="Boedeker C."/>
            <person name="Pinto D."/>
            <person name="Vollmers J."/>
            <person name="Rivas-Marin E."/>
            <person name="Kohn T."/>
            <person name="Peeters S.H."/>
            <person name="Heuer A."/>
            <person name="Rast P."/>
            <person name="Oberbeckmann S."/>
            <person name="Bunk B."/>
            <person name="Jeske O."/>
            <person name="Meyerdierks A."/>
            <person name="Storesund J.E."/>
            <person name="Kallscheuer N."/>
            <person name="Luecker S."/>
            <person name="Lage O.M."/>
            <person name="Pohl T."/>
            <person name="Merkel B.J."/>
            <person name="Hornburger P."/>
            <person name="Mueller R.-W."/>
            <person name="Bruemmer F."/>
            <person name="Labrenz M."/>
            <person name="Spormann A.M."/>
            <person name="Op Den Camp H."/>
            <person name="Overmann J."/>
            <person name="Amann R."/>
            <person name="Jetten M.S.M."/>
            <person name="Mascher T."/>
            <person name="Medema M.H."/>
            <person name="Devos D.P."/>
            <person name="Kaster A.-K."/>
            <person name="Ovreas L."/>
            <person name="Rohde M."/>
            <person name="Galperin M.Y."/>
            <person name="Jogler C."/>
        </authorList>
    </citation>
    <scope>NUCLEOTIDE SEQUENCE [LARGE SCALE GENOMIC DNA]</scope>
    <source>
        <strain evidence="2 3">Pla52o</strain>
    </source>
</reference>
<feature type="region of interest" description="Disordered" evidence="1">
    <location>
        <begin position="3264"/>
        <end position="3303"/>
    </location>
</feature>
<dbReference type="EMBL" id="SJPT01000004">
    <property type="protein sequence ID" value="TWU23457.1"/>
    <property type="molecule type" value="Genomic_DNA"/>
</dbReference>
<evidence type="ECO:0000313" key="3">
    <source>
        <dbReference type="Proteomes" id="UP000316304"/>
    </source>
</evidence>
<comment type="caution">
    <text evidence="2">The sequence shown here is derived from an EMBL/GenBank/DDBJ whole genome shotgun (WGS) entry which is preliminary data.</text>
</comment>
<gene>
    <name evidence="2" type="ORF">Pla52o_29930</name>
</gene>
<evidence type="ECO:0000313" key="2">
    <source>
        <dbReference type="EMBL" id="TWU23457.1"/>
    </source>
</evidence>
<accession>A0A5C6CIF8</accession>